<comment type="caution">
    <text evidence="1">The sequence shown here is derived from an EMBL/GenBank/DDBJ whole genome shotgun (WGS) entry which is preliminary data.</text>
</comment>
<protein>
    <submittedName>
        <fullName evidence="1">Phage portal protein</fullName>
    </submittedName>
</protein>
<accession>A0ABU2IIP2</accession>
<dbReference type="RefSeq" id="WP_311177937.1">
    <property type="nucleotide sequence ID" value="NZ_JASAZZ010000001.1"/>
</dbReference>
<dbReference type="Proteomes" id="UP001252688">
    <property type="component" value="Unassembled WGS sequence"/>
</dbReference>
<keyword evidence="2" id="KW-1185">Reference proteome</keyword>
<evidence type="ECO:0000313" key="1">
    <source>
        <dbReference type="EMBL" id="MDT0112538.1"/>
    </source>
</evidence>
<dbReference type="EMBL" id="JASBAM010000001">
    <property type="protein sequence ID" value="MDT0112538.1"/>
    <property type="molecule type" value="Genomic_DNA"/>
</dbReference>
<reference evidence="1 2" key="1">
    <citation type="submission" date="2023-05" db="EMBL/GenBank/DDBJ databases">
        <title>A Combination of Whole Genome Sequencing and Metagenomics Reveals Diversity of Listeria spp. in Soil Collected from the Nantahala National Forest.</title>
        <authorList>
            <person name="Wang J."/>
            <person name="Schamp C.N."/>
            <person name="Hudson L.K."/>
            <person name="Chaggar H.K."/>
            <person name="Bryan D.W."/>
            <person name="Radosevich M."/>
            <person name="Denes T.G."/>
        </authorList>
    </citation>
    <scope>NUCLEOTIDE SEQUENCE [LARGE SCALE GENOMIC DNA]</scope>
    <source>
        <strain evidence="1 2">UTK S2-0002</strain>
    </source>
</reference>
<proteinExistence type="predicted"/>
<organism evidence="1 2">
    <name type="scientific">Listeria cossartiae subsp. cayugensis</name>
    <dbReference type="NCBI Taxonomy" id="2713505"/>
    <lineage>
        <taxon>Bacteria</taxon>
        <taxon>Bacillati</taxon>
        <taxon>Bacillota</taxon>
        <taxon>Bacilli</taxon>
        <taxon>Bacillales</taxon>
        <taxon>Listeriaceae</taxon>
        <taxon>Listeria</taxon>
        <taxon>Listeria cossartiae</taxon>
    </lineage>
</organism>
<name>A0ABU2IIP2_9LIST</name>
<gene>
    <name evidence="1" type="ORF">QJV37_00180</name>
</gene>
<dbReference type="Pfam" id="PF05133">
    <property type="entry name" value="SPP1_portal"/>
    <property type="match status" value="1"/>
</dbReference>
<evidence type="ECO:0000313" key="2">
    <source>
        <dbReference type="Proteomes" id="UP001252688"/>
    </source>
</evidence>
<dbReference type="InterPro" id="IPR021145">
    <property type="entry name" value="Portal_protein_SPP1_Gp6-like"/>
</dbReference>
<sequence>MLKSDFLTVDTIDSMLKSPFMEALGEREFQRFQKEVESYNYYAGYQHVDPSSGQLVKAKDLPRPLGLDYDPTRFEVNYFKRMIDAKAQWQMGGTHGISVLPQIIDEEATRLRGDYSPSIAQQKENKRAEGYEQLLYQLWRENNMRAALLSAAKDRLIASRVAVKIVFNPKTGKLQWVWHPDTEVFPVFSNDDYEELIKISFVRSVEIWDEEGEKVELIKKQTFELKGSENGAKNCYLTEGYYNENLEPVNEWVKDVSMGLPFIPAILIPIQSLLQLNAGDSNELDDMREITDRLNQLNEDAIDSLKFEMFPVTYFKNIDRAQLLGIDIAPGAAAALNSTADGRDPGVEKSESNFTYTTALNDTFTRLKGALHEVSSIPNFTAQDLNFGGMNAEALQIIFHDIIQDTEEHWHVWQAKLQELHEKSIRYLQARVSAPTFTYDKEVVKSIGEIYTNEIKFVLPLPDNRKDLVALLVEEVGAGFESTAGAMNRLGVENSTAKKQEIQAESLEKRQGEDIYSLNKSSDTTLNKEELEYEG</sequence>